<feature type="chain" id="PRO_5022691139" evidence="2">
    <location>
        <begin position="24"/>
        <end position="779"/>
    </location>
</feature>
<gene>
    <name evidence="4" type="ORF">KOR34_22840</name>
</gene>
<dbReference type="EC" id="3.4.21.-" evidence="4"/>
<protein>
    <submittedName>
        <fullName evidence="4">Putative subtilase-type serine protease</fullName>
        <ecNumber evidence="4">3.4.21.-</ecNumber>
    </submittedName>
</protein>
<dbReference type="InterPro" id="IPR007280">
    <property type="entry name" value="Peptidase_C_arc/bac"/>
</dbReference>
<accession>A0A5C5VFB9</accession>
<dbReference type="GO" id="GO:0008233">
    <property type="term" value="F:peptidase activity"/>
    <property type="evidence" value="ECO:0007669"/>
    <property type="project" value="UniProtKB-KW"/>
</dbReference>
<feature type="region of interest" description="Disordered" evidence="1">
    <location>
        <begin position="298"/>
        <end position="318"/>
    </location>
</feature>
<dbReference type="Pfam" id="PF04151">
    <property type="entry name" value="PPC"/>
    <property type="match status" value="2"/>
</dbReference>
<keyword evidence="4" id="KW-0645">Protease</keyword>
<feature type="region of interest" description="Disordered" evidence="1">
    <location>
        <begin position="759"/>
        <end position="779"/>
    </location>
</feature>
<reference evidence="4 5" key="1">
    <citation type="submission" date="2019-02" db="EMBL/GenBank/DDBJ databases">
        <title>Deep-cultivation of Planctomycetes and their phenomic and genomic characterization uncovers novel biology.</title>
        <authorList>
            <person name="Wiegand S."/>
            <person name="Jogler M."/>
            <person name="Boedeker C."/>
            <person name="Pinto D."/>
            <person name="Vollmers J."/>
            <person name="Rivas-Marin E."/>
            <person name="Kohn T."/>
            <person name="Peeters S.H."/>
            <person name="Heuer A."/>
            <person name="Rast P."/>
            <person name="Oberbeckmann S."/>
            <person name="Bunk B."/>
            <person name="Jeske O."/>
            <person name="Meyerdierks A."/>
            <person name="Storesund J.E."/>
            <person name="Kallscheuer N."/>
            <person name="Luecker S."/>
            <person name="Lage O.M."/>
            <person name="Pohl T."/>
            <person name="Merkel B.J."/>
            <person name="Hornburger P."/>
            <person name="Mueller R.-W."/>
            <person name="Bruemmer F."/>
            <person name="Labrenz M."/>
            <person name="Spormann A.M."/>
            <person name="Op Den Camp H."/>
            <person name="Overmann J."/>
            <person name="Amann R."/>
            <person name="Jetten M.S.M."/>
            <person name="Mascher T."/>
            <person name="Medema M.H."/>
            <person name="Devos D.P."/>
            <person name="Kaster A.-K."/>
            <person name="Ovreas L."/>
            <person name="Rohde M."/>
            <person name="Galperin M.Y."/>
            <person name="Jogler C."/>
        </authorList>
    </citation>
    <scope>NUCLEOTIDE SEQUENCE [LARGE SCALE GENOMIC DNA]</scope>
    <source>
        <strain evidence="4 5">KOR34</strain>
    </source>
</reference>
<dbReference type="RefSeq" id="WP_146564679.1">
    <property type="nucleotide sequence ID" value="NZ_SIHJ01000001.1"/>
</dbReference>
<evidence type="ECO:0000313" key="4">
    <source>
        <dbReference type="EMBL" id="TWT37336.1"/>
    </source>
</evidence>
<feature type="domain" description="Peptidase C-terminal archaeal/bacterial" evidence="3">
    <location>
        <begin position="146"/>
        <end position="218"/>
    </location>
</feature>
<keyword evidence="2" id="KW-0732">Signal</keyword>
<name>A0A5C5VFB9_9BACT</name>
<feature type="signal peptide" evidence="2">
    <location>
        <begin position="1"/>
        <end position="23"/>
    </location>
</feature>
<keyword evidence="4" id="KW-0378">Hydrolase</keyword>
<evidence type="ECO:0000256" key="1">
    <source>
        <dbReference type="SAM" id="MobiDB-lite"/>
    </source>
</evidence>
<evidence type="ECO:0000259" key="3">
    <source>
        <dbReference type="Pfam" id="PF04151"/>
    </source>
</evidence>
<dbReference type="GO" id="GO:0006508">
    <property type="term" value="P:proteolysis"/>
    <property type="evidence" value="ECO:0007669"/>
    <property type="project" value="UniProtKB-KW"/>
</dbReference>
<proteinExistence type="predicted"/>
<organism evidence="4 5">
    <name type="scientific">Posidoniimonas corsicana</name>
    <dbReference type="NCBI Taxonomy" id="1938618"/>
    <lineage>
        <taxon>Bacteria</taxon>
        <taxon>Pseudomonadati</taxon>
        <taxon>Planctomycetota</taxon>
        <taxon>Planctomycetia</taxon>
        <taxon>Pirellulales</taxon>
        <taxon>Lacipirellulaceae</taxon>
        <taxon>Posidoniimonas</taxon>
    </lineage>
</organism>
<dbReference type="Proteomes" id="UP000316714">
    <property type="component" value="Unassembled WGS sequence"/>
</dbReference>
<comment type="caution">
    <text evidence="4">The sequence shown here is derived from an EMBL/GenBank/DDBJ whole genome shotgun (WGS) entry which is preliminary data.</text>
</comment>
<feature type="domain" description="Peptidase C-terminal archaeal/bacterial" evidence="3">
    <location>
        <begin position="332"/>
        <end position="401"/>
    </location>
</feature>
<sequence precursor="true">MNQTAAKTLILAVLLAVAATAAAYEPRLSRLEPAGGQRGTELNVDFVGGRVGIDPEEVVFYEPGVQTAALERVDDNRVRVKLAIAPDCPLGRHAVRLRTKSGLSEIRTFHIGALPEAKEADPNDSVQAPQEVAFNSTINGVVKREDVDVFAFNAEEGQRVSVEVEGLRMGRTFFDPVIELLDESGGVIAHCDDAAAAHQDAFLSITAPKTGRYLVRLRESAYRGDDNCIYRLHIGDFPRPAAVFPPAAGRGEEVTVRWIDAGGGEQQVRMPPEGDEYAYWAEDERGVAPSSLPIKLLDTPPALDIEPNNSRKEPTPMSVPGGAVGVIGEANDQDWYSFEGKKGQVWELRVRARELRSPLDAVLRVRKADGGNLAGNDDDRGAPDSYIRFTVPEDGKYLLQVEDRLQRGAEDFVYFLEAAERTAIAEVKIEERRRYEATVLEVPRGGKTAALLTLTRRDLGGDLNVTLKNLPEGVTAEVFPLAGNYNRLPVVFSAAEDAPLAASLSPMEVTKVEDEQDILTKVAQQTWFARGRNNRPMWSHFAERVPVAVTESLPFRLRIEETHSPLVQGGSKNLKIIADRDEGFDESIRIYTLYNPPGVSSNRSRSITKGKNEAIIPATANGNARTGEWQMTVVGELNSGGRVYACTPFMPLTVAEPYFDMKVPTVNAKQGESAELTLELNQRHEFDGEAELKLARLPPGVTAEPVRVTKDATSATFALTIAADAKPGRHRGLGCQAQLTVADEPVVYTQGYAEVRVDARPADPAATAGAPPNNNGGQS</sequence>
<feature type="compositionally biased region" description="Low complexity" evidence="1">
    <location>
        <begin position="762"/>
        <end position="779"/>
    </location>
</feature>
<dbReference type="Gene3D" id="2.60.120.380">
    <property type="match status" value="2"/>
</dbReference>
<dbReference type="InterPro" id="IPR013783">
    <property type="entry name" value="Ig-like_fold"/>
</dbReference>
<dbReference type="Gene3D" id="2.60.40.10">
    <property type="entry name" value="Immunoglobulins"/>
    <property type="match status" value="1"/>
</dbReference>
<evidence type="ECO:0000256" key="2">
    <source>
        <dbReference type="SAM" id="SignalP"/>
    </source>
</evidence>
<dbReference type="AlphaFoldDB" id="A0A5C5VFB9"/>
<keyword evidence="5" id="KW-1185">Reference proteome</keyword>
<dbReference type="OrthoDB" id="237792at2"/>
<evidence type="ECO:0000313" key="5">
    <source>
        <dbReference type="Proteomes" id="UP000316714"/>
    </source>
</evidence>
<dbReference type="EMBL" id="SIHJ01000001">
    <property type="protein sequence ID" value="TWT37336.1"/>
    <property type="molecule type" value="Genomic_DNA"/>
</dbReference>